<dbReference type="PANTHER" id="PTHR36503:SF1">
    <property type="entry name" value="BLR2520 PROTEIN"/>
    <property type="match status" value="1"/>
</dbReference>
<feature type="domain" description="VOC" evidence="1">
    <location>
        <begin position="3"/>
        <end position="131"/>
    </location>
</feature>
<protein>
    <submittedName>
        <fullName evidence="2">VOC family protein</fullName>
    </submittedName>
</protein>
<dbReference type="Pfam" id="PF00903">
    <property type="entry name" value="Glyoxalase"/>
    <property type="match status" value="1"/>
</dbReference>
<dbReference type="RefSeq" id="WP_138253568.1">
    <property type="nucleotide sequence ID" value="NZ_VAVZ01000030.1"/>
</dbReference>
<reference evidence="2 3" key="1">
    <citation type="submission" date="2019-05" db="EMBL/GenBank/DDBJ databases">
        <title>Nesterenkonia sp. GY074 isolated from the Southern Atlantic Ocean.</title>
        <authorList>
            <person name="Zhang G."/>
        </authorList>
    </citation>
    <scope>NUCLEOTIDE SEQUENCE [LARGE SCALE GENOMIC DNA]</scope>
    <source>
        <strain evidence="2 3">GY074</strain>
    </source>
</reference>
<sequence>MTRAFTIALPTNDRQRTFTFYQETLGLQPIGEPTEDGVPEPLQFRIDEKSTVMFIPTGGFGWVLGDRQAAPNTVSECILSLTVESPTEVDDIINRMRAGGGEVFAEPTQQDWGFTGVATDPDGHAWQIIAVPDHPTKSGVQAP</sequence>
<proteinExistence type="predicted"/>
<dbReference type="EMBL" id="VAVZ01000030">
    <property type="protein sequence ID" value="TLP94957.1"/>
    <property type="molecule type" value="Genomic_DNA"/>
</dbReference>
<name>A0A5R9B909_9MICC</name>
<evidence type="ECO:0000313" key="3">
    <source>
        <dbReference type="Proteomes" id="UP000310458"/>
    </source>
</evidence>
<dbReference type="PANTHER" id="PTHR36503">
    <property type="entry name" value="BLR2520 PROTEIN"/>
    <property type="match status" value="1"/>
</dbReference>
<accession>A0A5R9B909</accession>
<dbReference type="Proteomes" id="UP000310458">
    <property type="component" value="Unassembled WGS sequence"/>
</dbReference>
<dbReference type="AlphaFoldDB" id="A0A5R9B909"/>
<dbReference type="SUPFAM" id="SSF54593">
    <property type="entry name" value="Glyoxalase/Bleomycin resistance protein/Dihydroxybiphenyl dioxygenase"/>
    <property type="match status" value="1"/>
</dbReference>
<organism evidence="2 3">
    <name type="scientific">Nesterenkonia salmonea</name>
    <dbReference type="NCBI Taxonomy" id="1804987"/>
    <lineage>
        <taxon>Bacteria</taxon>
        <taxon>Bacillati</taxon>
        <taxon>Actinomycetota</taxon>
        <taxon>Actinomycetes</taxon>
        <taxon>Micrococcales</taxon>
        <taxon>Micrococcaceae</taxon>
        <taxon>Nesterenkonia</taxon>
    </lineage>
</organism>
<dbReference type="Gene3D" id="3.10.180.10">
    <property type="entry name" value="2,3-Dihydroxybiphenyl 1,2-Dioxygenase, domain 1"/>
    <property type="match status" value="1"/>
</dbReference>
<gene>
    <name evidence="2" type="ORF">FEF26_10890</name>
</gene>
<comment type="caution">
    <text evidence="2">The sequence shown here is derived from an EMBL/GenBank/DDBJ whole genome shotgun (WGS) entry which is preliminary data.</text>
</comment>
<dbReference type="PROSITE" id="PS51819">
    <property type="entry name" value="VOC"/>
    <property type="match status" value="1"/>
</dbReference>
<dbReference type="InterPro" id="IPR004360">
    <property type="entry name" value="Glyas_Fos-R_dOase_dom"/>
</dbReference>
<dbReference type="OrthoDB" id="9798430at2"/>
<evidence type="ECO:0000259" key="1">
    <source>
        <dbReference type="PROSITE" id="PS51819"/>
    </source>
</evidence>
<evidence type="ECO:0000313" key="2">
    <source>
        <dbReference type="EMBL" id="TLP94957.1"/>
    </source>
</evidence>
<dbReference type="InterPro" id="IPR029068">
    <property type="entry name" value="Glyas_Bleomycin-R_OHBP_Dase"/>
</dbReference>
<keyword evidence="3" id="KW-1185">Reference proteome</keyword>
<dbReference type="InterPro" id="IPR037523">
    <property type="entry name" value="VOC_core"/>
</dbReference>